<keyword evidence="4" id="KW-0808">Transferase</keyword>
<keyword evidence="3" id="KW-0597">Phosphoprotein</keyword>
<dbReference type="SUPFAM" id="SSF55785">
    <property type="entry name" value="PYP-like sensor domain (PAS domain)"/>
    <property type="match status" value="2"/>
</dbReference>
<evidence type="ECO:0000256" key="3">
    <source>
        <dbReference type="ARBA" id="ARBA00022553"/>
    </source>
</evidence>
<protein>
    <recommendedName>
        <fullName evidence="2">histidine kinase</fullName>
        <ecNumber evidence="2">2.7.13.3</ecNumber>
    </recommendedName>
</protein>
<dbReference type="InterPro" id="IPR036890">
    <property type="entry name" value="HATPase_C_sf"/>
</dbReference>
<evidence type="ECO:0000256" key="7">
    <source>
        <dbReference type="SAM" id="Coils"/>
    </source>
</evidence>
<reference evidence="12" key="1">
    <citation type="journal article" date="2019" name="Int. J. Syst. Evol. Microbiol.">
        <title>The Global Catalogue of Microorganisms (GCM) 10K type strain sequencing project: providing services to taxonomists for standard genome sequencing and annotation.</title>
        <authorList>
            <consortium name="The Broad Institute Genomics Platform"/>
            <consortium name="The Broad Institute Genome Sequencing Center for Infectious Disease"/>
            <person name="Wu L."/>
            <person name="Ma J."/>
        </authorList>
    </citation>
    <scope>NUCLEOTIDE SEQUENCE [LARGE SCALE GENOMIC DNA]</scope>
    <source>
        <strain evidence="12">KCTC 42644</strain>
    </source>
</reference>
<dbReference type="Gene3D" id="3.30.450.20">
    <property type="entry name" value="PAS domain"/>
    <property type="match status" value="2"/>
</dbReference>
<dbReference type="InterPro" id="IPR036097">
    <property type="entry name" value="HisK_dim/P_sf"/>
</dbReference>
<accession>A0ABV7X899</accession>
<dbReference type="InterPro" id="IPR035965">
    <property type="entry name" value="PAS-like_dom_sf"/>
</dbReference>
<keyword evidence="7" id="KW-0175">Coiled coil</keyword>
<evidence type="ECO:0000256" key="6">
    <source>
        <dbReference type="ARBA" id="ARBA00023012"/>
    </source>
</evidence>
<dbReference type="SMART" id="SM00091">
    <property type="entry name" value="PAS"/>
    <property type="match status" value="3"/>
</dbReference>
<dbReference type="PANTHER" id="PTHR43711">
    <property type="entry name" value="TWO-COMPONENT HISTIDINE KINASE"/>
    <property type="match status" value="1"/>
</dbReference>
<dbReference type="SUPFAM" id="SSF55874">
    <property type="entry name" value="ATPase domain of HSP90 chaperone/DNA topoisomerase II/histidine kinase"/>
    <property type="match status" value="1"/>
</dbReference>
<keyword evidence="8" id="KW-1133">Transmembrane helix</keyword>
<dbReference type="SMART" id="SM00387">
    <property type="entry name" value="HATPase_c"/>
    <property type="match status" value="1"/>
</dbReference>
<evidence type="ECO:0000256" key="5">
    <source>
        <dbReference type="ARBA" id="ARBA00022777"/>
    </source>
</evidence>
<evidence type="ECO:0000313" key="11">
    <source>
        <dbReference type="EMBL" id="MFC3711418.1"/>
    </source>
</evidence>
<sequence length="816" mass="88848">MSVARAFLIAIGAGASASPAAALAFDLSDRDVGVSTTAILAAAWLAFAVWAIIRGARASAQARIAHAWGLRLRGLLSTTPWAYLVVGSDGAAFCSDVLRGWLDVDHKVTRFEDLAPSHDGGMMEEDFDALRTDISALAVSGTGFTRLMRANGSARVLIARGRPAPFEVAGDQGVVIWFSDATDTQAEVETLRRETQQLAAELAAMTALVEAAPYPIWRRSPDLRLRHVNAAYVEAVQAESADMAVSEGIELVNSALDPVARRARDSGEPQRREQPAIIAEARKMLHIVDVPLSDGGVGGYAIDISDLAASREERERLDRAQRQTFDRLSAGIVRFSADHSLTFHNKAFGDLFRIEHAWLEERPEFDRVLERMREARRLPEQRDFPSWRRARRAWFTDAVEPVEETWALPDSSVIRVIAQPHPDGGLLMVFEDRSEQLKLASSRDTLVRVQQATLDNLHEAVAVFGADGRLQLANKRFAELWSIDRALLVGKPHIDELQTATSHMVSDPARDAQVRDIIHLTTASDRREARSGRIDLRDGRILEFAAVPLPDGNVLFTYLDVSDSQRIETVLRDRNEALEAADRLKSAFVANISYELRTPLTAISGFGEMLAAGYAGELNPRQTEYVGSIVTSSDRLQLLIDDILDLAITEAGQLALDMGNVGVEGLAKSVAAMASDAAQTRGLALHVAVDETAGAVEGDERRLKQALYNLLANAIRFTPPGGHVELAATGNARGVTIRVIDNGVGIPPEEQELVFDRFWKGSNAGPQGVGLGLALVRQFVELHGGQVELESRVGGGTTMTVRLPRKQSVAHSAVVE</sequence>
<dbReference type="InterPro" id="IPR004358">
    <property type="entry name" value="Sig_transdc_His_kin-like_C"/>
</dbReference>
<dbReference type="CDD" id="cd00075">
    <property type="entry name" value="HATPase"/>
    <property type="match status" value="1"/>
</dbReference>
<dbReference type="InterPro" id="IPR003661">
    <property type="entry name" value="HisK_dim/P_dom"/>
</dbReference>
<dbReference type="Pfam" id="PF00512">
    <property type="entry name" value="HisKA"/>
    <property type="match status" value="1"/>
</dbReference>
<proteinExistence type="predicted"/>
<comment type="catalytic activity">
    <reaction evidence="1">
        <text>ATP + protein L-histidine = ADP + protein N-phospho-L-histidine.</text>
        <dbReference type="EC" id="2.7.13.3"/>
    </reaction>
</comment>
<dbReference type="Proteomes" id="UP001595615">
    <property type="component" value="Unassembled WGS sequence"/>
</dbReference>
<dbReference type="CDD" id="cd00082">
    <property type="entry name" value="HisKA"/>
    <property type="match status" value="1"/>
</dbReference>
<evidence type="ECO:0000256" key="2">
    <source>
        <dbReference type="ARBA" id="ARBA00012438"/>
    </source>
</evidence>
<feature type="signal peptide" evidence="9">
    <location>
        <begin position="1"/>
        <end position="24"/>
    </location>
</feature>
<keyword evidence="11" id="KW-0067">ATP-binding</keyword>
<dbReference type="RefSeq" id="WP_380856279.1">
    <property type="nucleotide sequence ID" value="NZ_JBHRXV010000001.1"/>
</dbReference>
<dbReference type="GO" id="GO:0005524">
    <property type="term" value="F:ATP binding"/>
    <property type="evidence" value="ECO:0007669"/>
    <property type="project" value="UniProtKB-KW"/>
</dbReference>
<evidence type="ECO:0000313" key="12">
    <source>
        <dbReference type="Proteomes" id="UP001595615"/>
    </source>
</evidence>
<dbReference type="Pfam" id="PF02518">
    <property type="entry name" value="HATPase_c"/>
    <property type="match status" value="1"/>
</dbReference>
<dbReference type="Gene3D" id="3.30.565.10">
    <property type="entry name" value="Histidine kinase-like ATPase, C-terminal domain"/>
    <property type="match status" value="1"/>
</dbReference>
<feature type="coiled-coil region" evidence="7">
    <location>
        <begin position="181"/>
        <end position="208"/>
    </location>
</feature>
<comment type="caution">
    <text evidence="11">The sequence shown here is derived from an EMBL/GenBank/DDBJ whole genome shotgun (WGS) entry which is preliminary data.</text>
</comment>
<feature type="transmembrane region" description="Helical" evidence="8">
    <location>
        <begin position="34"/>
        <end position="53"/>
    </location>
</feature>
<keyword evidence="11" id="KW-0547">Nucleotide-binding</keyword>
<dbReference type="Gene3D" id="1.10.287.130">
    <property type="match status" value="1"/>
</dbReference>
<keyword evidence="8" id="KW-0812">Transmembrane</keyword>
<gene>
    <name evidence="11" type="ORF">ACFOMD_02475</name>
</gene>
<dbReference type="Pfam" id="PF12860">
    <property type="entry name" value="PAS_7"/>
    <property type="match status" value="2"/>
</dbReference>
<dbReference type="EMBL" id="JBHRXV010000001">
    <property type="protein sequence ID" value="MFC3711418.1"/>
    <property type="molecule type" value="Genomic_DNA"/>
</dbReference>
<evidence type="ECO:0000256" key="1">
    <source>
        <dbReference type="ARBA" id="ARBA00000085"/>
    </source>
</evidence>
<keyword evidence="12" id="KW-1185">Reference proteome</keyword>
<dbReference type="PANTHER" id="PTHR43711:SF1">
    <property type="entry name" value="HISTIDINE KINASE 1"/>
    <property type="match status" value="1"/>
</dbReference>
<name>A0ABV7X899_9SPHN</name>
<keyword evidence="8" id="KW-0472">Membrane</keyword>
<keyword evidence="5" id="KW-0418">Kinase</keyword>
<dbReference type="InterPro" id="IPR003594">
    <property type="entry name" value="HATPase_dom"/>
</dbReference>
<dbReference type="InterPro" id="IPR050736">
    <property type="entry name" value="Sensor_HK_Regulatory"/>
</dbReference>
<evidence type="ECO:0000259" key="10">
    <source>
        <dbReference type="PROSITE" id="PS50109"/>
    </source>
</evidence>
<organism evidence="11 12">
    <name type="scientific">Sphingoaurantiacus capsulatus</name>
    <dbReference type="NCBI Taxonomy" id="1771310"/>
    <lineage>
        <taxon>Bacteria</taxon>
        <taxon>Pseudomonadati</taxon>
        <taxon>Pseudomonadota</taxon>
        <taxon>Alphaproteobacteria</taxon>
        <taxon>Sphingomonadales</taxon>
        <taxon>Sphingosinicellaceae</taxon>
        <taxon>Sphingoaurantiacus</taxon>
    </lineage>
</organism>
<dbReference type="SUPFAM" id="SSF47384">
    <property type="entry name" value="Homodimeric domain of signal transducing histidine kinase"/>
    <property type="match status" value="1"/>
</dbReference>
<dbReference type="PRINTS" id="PR00344">
    <property type="entry name" value="BCTRLSENSOR"/>
</dbReference>
<feature type="chain" id="PRO_5047106417" description="histidine kinase" evidence="9">
    <location>
        <begin position="25"/>
        <end position="816"/>
    </location>
</feature>
<dbReference type="EC" id="2.7.13.3" evidence="2"/>
<evidence type="ECO:0000256" key="4">
    <source>
        <dbReference type="ARBA" id="ARBA00022679"/>
    </source>
</evidence>
<dbReference type="SMART" id="SM00388">
    <property type="entry name" value="HisKA"/>
    <property type="match status" value="1"/>
</dbReference>
<evidence type="ECO:0000256" key="8">
    <source>
        <dbReference type="SAM" id="Phobius"/>
    </source>
</evidence>
<keyword evidence="9" id="KW-0732">Signal</keyword>
<dbReference type="InterPro" id="IPR005467">
    <property type="entry name" value="His_kinase_dom"/>
</dbReference>
<dbReference type="PROSITE" id="PS50109">
    <property type="entry name" value="HIS_KIN"/>
    <property type="match status" value="1"/>
</dbReference>
<dbReference type="InterPro" id="IPR000014">
    <property type="entry name" value="PAS"/>
</dbReference>
<evidence type="ECO:0000256" key="9">
    <source>
        <dbReference type="SAM" id="SignalP"/>
    </source>
</evidence>
<feature type="domain" description="Histidine kinase" evidence="10">
    <location>
        <begin position="591"/>
        <end position="807"/>
    </location>
</feature>
<keyword evidence="6" id="KW-0902">Two-component regulatory system</keyword>